<accession>A0A4D7C8V4</accession>
<gene>
    <name evidence="2" type="ORF">E6W36_05070</name>
</gene>
<reference evidence="3" key="1">
    <citation type="submission" date="2019-04" db="EMBL/GenBank/DDBJ databases">
        <title>Complete genome sequence of Sphingomonas sp. W1-2-3.</title>
        <authorList>
            <person name="Im W.T."/>
        </authorList>
    </citation>
    <scope>NUCLEOTIDE SEQUENCE [LARGE SCALE GENOMIC DNA]</scope>
    <source>
        <strain evidence="3">W1-2-3</strain>
    </source>
</reference>
<evidence type="ECO:0000313" key="3">
    <source>
        <dbReference type="Proteomes" id="UP000298714"/>
    </source>
</evidence>
<dbReference type="Proteomes" id="UP000298714">
    <property type="component" value="Chromosome"/>
</dbReference>
<evidence type="ECO:0000256" key="1">
    <source>
        <dbReference type="SAM" id="MobiDB-lite"/>
    </source>
</evidence>
<dbReference type="Pfam" id="PF11149">
    <property type="entry name" value="DUF2924"/>
    <property type="match status" value="1"/>
</dbReference>
<dbReference type="EMBL" id="CP039704">
    <property type="protein sequence ID" value="QCI79157.1"/>
    <property type="molecule type" value="Genomic_DNA"/>
</dbReference>
<sequence>MTQNIEPNSDAAGSDTIEPTTPVRAAQTKSAIVQKLLSRNKGATLAEIMAATCWQPHSTRAFLTGLRKKGRVAARDAKRRRDQLADGALSMAALAEQIAGLVELPPARLRAEWRRLHRSQPMPEGMSSDLLARSIAWALQEKALGGLPPARRRELDRLARQLAETGDLDLERQRQLKAGTRLVRQWHSRTYVVTVHDQGYEFDGRRYPSLTPIAREITGAAWSGPRFFGLRA</sequence>
<dbReference type="InterPro" id="IPR021880">
    <property type="entry name" value="DUF3489"/>
</dbReference>
<proteinExistence type="predicted"/>
<keyword evidence="3" id="KW-1185">Reference proteome</keyword>
<dbReference type="KEGG" id="hgn:E6W36_05070"/>
<dbReference type="InterPro" id="IPR021322">
    <property type="entry name" value="DUF2924"/>
</dbReference>
<evidence type="ECO:0000313" key="2">
    <source>
        <dbReference type="EMBL" id="QCI79157.1"/>
    </source>
</evidence>
<dbReference type="RefSeq" id="WP_222873973.1">
    <property type="nucleotide sequence ID" value="NZ_CP039704.1"/>
</dbReference>
<organism evidence="2 3">
    <name type="scientific">Hankyongella ginsenosidimutans</name>
    <dbReference type="NCBI Taxonomy" id="1763828"/>
    <lineage>
        <taxon>Bacteria</taxon>
        <taxon>Pseudomonadati</taxon>
        <taxon>Pseudomonadota</taxon>
        <taxon>Alphaproteobacteria</taxon>
        <taxon>Sphingomonadales</taxon>
        <taxon>Sphingomonadaceae</taxon>
        <taxon>Hankyongella</taxon>
    </lineage>
</organism>
<dbReference type="Pfam" id="PF11994">
    <property type="entry name" value="DUF3489"/>
    <property type="match status" value="1"/>
</dbReference>
<dbReference type="AlphaFoldDB" id="A0A4D7C8V4"/>
<feature type="region of interest" description="Disordered" evidence="1">
    <location>
        <begin position="1"/>
        <end position="25"/>
    </location>
</feature>
<protein>
    <submittedName>
        <fullName evidence="2">DUF2924 domain-containing protein</fullName>
    </submittedName>
</protein>
<name>A0A4D7C8V4_9SPHN</name>